<name>A0A7S3XIA0_OXYMA</name>
<proteinExistence type="predicted"/>
<reference evidence="2" key="1">
    <citation type="submission" date="2021-01" db="EMBL/GenBank/DDBJ databases">
        <authorList>
            <person name="Corre E."/>
            <person name="Pelletier E."/>
            <person name="Niang G."/>
            <person name="Scheremetjew M."/>
            <person name="Finn R."/>
            <person name="Kale V."/>
            <person name="Holt S."/>
            <person name="Cochrane G."/>
            <person name="Meng A."/>
            <person name="Brown T."/>
            <person name="Cohen L."/>
        </authorList>
    </citation>
    <scope>NUCLEOTIDE SEQUENCE</scope>
    <source>
        <strain evidence="2">CCMP1795</strain>
    </source>
</reference>
<protein>
    <recommendedName>
        <fullName evidence="1">ISP1 C-terminal domain-containing protein</fullName>
    </recommendedName>
</protein>
<dbReference type="AlphaFoldDB" id="A0A7S3XIA0"/>
<gene>
    <name evidence="2" type="ORF">OMAR00292_LOCUS2071</name>
</gene>
<sequence length="140" mass="15878">MESASSMESGYVSLTEDQKAREMAKLQSMIKDFVKEVLRGVYLDVVLEDGTLMSCRCTMDNKLSTVSLQVRDSVRHLCLTNIQEICSGKELRNIRTTTPLDELCVTLVMSNDQCVSFKFKDVQAREHFATCMKVLRLALE</sequence>
<dbReference type="EMBL" id="HBIT01004377">
    <property type="protein sequence ID" value="CAE0616195.1"/>
    <property type="molecule type" value="Transcribed_RNA"/>
</dbReference>
<accession>A0A7S3XIA0</accession>
<feature type="domain" description="ISP1 C-terminal" evidence="1">
    <location>
        <begin position="33"/>
        <end position="130"/>
    </location>
</feature>
<evidence type="ECO:0000313" key="2">
    <source>
        <dbReference type="EMBL" id="CAE0616195.1"/>
    </source>
</evidence>
<dbReference type="Gene3D" id="2.30.29.30">
    <property type="entry name" value="Pleckstrin-homology domain (PH domain)/Phosphotyrosine-binding domain (PTB)"/>
    <property type="match status" value="1"/>
</dbReference>
<dbReference type="InterPro" id="IPR011993">
    <property type="entry name" value="PH-like_dom_sf"/>
</dbReference>
<organism evidence="2">
    <name type="scientific">Oxyrrhis marina</name>
    <name type="common">Dinoflagellate</name>
    <dbReference type="NCBI Taxonomy" id="2969"/>
    <lineage>
        <taxon>Eukaryota</taxon>
        <taxon>Sar</taxon>
        <taxon>Alveolata</taxon>
        <taxon>Dinophyceae</taxon>
        <taxon>Oxyrrhinales</taxon>
        <taxon>Oxyrrhinaceae</taxon>
        <taxon>Oxyrrhis</taxon>
    </lineage>
</organism>
<evidence type="ECO:0000259" key="1">
    <source>
        <dbReference type="Pfam" id="PF18161"/>
    </source>
</evidence>
<dbReference type="InterPro" id="IPR041316">
    <property type="entry name" value="ISP1_C"/>
</dbReference>
<dbReference type="Pfam" id="PF18161">
    <property type="entry name" value="ISP1_C"/>
    <property type="match status" value="1"/>
</dbReference>